<dbReference type="RefSeq" id="WP_091831100.1">
    <property type="nucleotide sequence ID" value="NZ_FNZK01000008.1"/>
</dbReference>
<dbReference type="InterPro" id="IPR004501">
    <property type="entry name" value="PTS_EIIC_3"/>
</dbReference>
<dbReference type="GO" id="GO:1901264">
    <property type="term" value="P:carbohydrate derivative transport"/>
    <property type="evidence" value="ECO:0007669"/>
    <property type="project" value="TreeGrafter"/>
</dbReference>
<feature type="domain" description="PTS EIIC type-3" evidence="10">
    <location>
        <begin position="5"/>
        <end position="422"/>
    </location>
</feature>
<evidence type="ECO:0000256" key="8">
    <source>
        <dbReference type="PIRNR" id="PIRNR006351"/>
    </source>
</evidence>
<comment type="function">
    <text evidence="8">The phosphoenolpyruvate-dependent sugar phosphotransferase system (PTS), a major carbohydrate active -transport system, catalyzes the phosphorylation of incoming sugar substrates concomitant with their translocation across the cell membrane.</text>
</comment>
<dbReference type="NCBIfam" id="TIGR00410">
    <property type="entry name" value="lacE"/>
    <property type="match status" value="1"/>
</dbReference>
<feature type="transmembrane region" description="Helical" evidence="9">
    <location>
        <begin position="366"/>
        <end position="384"/>
    </location>
</feature>
<keyword evidence="12" id="KW-1185">Reference proteome</keyword>
<reference evidence="11 12" key="1">
    <citation type="submission" date="2016-10" db="EMBL/GenBank/DDBJ databases">
        <authorList>
            <person name="de Groot N.N."/>
        </authorList>
    </citation>
    <scope>NUCLEOTIDE SEQUENCE [LARGE SCALE GENOMIC DNA]</scope>
    <source>
        <strain evidence="11 12">DSM 2179</strain>
    </source>
</reference>
<dbReference type="PANTHER" id="PTHR33989:SF10">
    <property type="entry name" value="PERMEASE IIC COMPONENT"/>
    <property type="match status" value="1"/>
</dbReference>
<evidence type="ECO:0000313" key="12">
    <source>
        <dbReference type="Proteomes" id="UP000199662"/>
    </source>
</evidence>
<keyword evidence="2 8" id="KW-0813">Transport</keyword>
<keyword evidence="5 9" id="KW-0812">Transmembrane</keyword>
<dbReference type="STRING" id="84035.SAMN05660742_10832"/>
<keyword evidence="4 8" id="KW-0762">Sugar transport</keyword>
<evidence type="ECO:0000256" key="9">
    <source>
        <dbReference type="SAM" id="Phobius"/>
    </source>
</evidence>
<evidence type="ECO:0000256" key="6">
    <source>
        <dbReference type="ARBA" id="ARBA00022989"/>
    </source>
</evidence>
<keyword evidence="3 8" id="KW-1003">Cell membrane</keyword>
<keyword evidence="6 9" id="KW-1133">Transmembrane helix</keyword>
<evidence type="ECO:0000256" key="2">
    <source>
        <dbReference type="ARBA" id="ARBA00022448"/>
    </source>
</evidence>
<evidence type="ECO:0000256" key="4">
    <source>
        <dbReference type="ARBA" id="ARBA00022597"/>
    </source>
</evidence>
<dbReference type="InterPro" id="IPR003352">
    <property type="entry name" value="PTS_EIIC"/>
</dbReference>
<feature type="transmembrane region" description="Helical" evidence="9">
    <location>
        <begin position="70"/>
        <end position="92"/>
    </location>
</feature>
<feature type="transmembrane region" description="Helical" evidence="9">
    <location>
        <begin position="404"/>
        <end position="423"/>
    </location>
</feature>
<dbReference type="PANTHER" id="PTHR33989">
    <property type="match status" value="1"/>
</dbReference>
<dbReference type="GO" id="GO:0009401">
    <property type="term" value="P:phosphoenolpyruvate-dependent sugar phosphotransferase system"/>
    <property type="evidence" value="ECO:0007669"/>
    <property type="project" value="InterPro"/>
</dbReference>
<keyword evidence="7 8" id="KW-0472">Membrane</keyword>
<name>A0A1H6YZ17_9FIRM</name>
<feature type="transmembrane region" description="Helical" evidence="9">
    <location>
        <begin position="29"/>
        <end position="50"/>
    </location>
</feature>
<evidence type="ECO:0000313" key="11">
    <source>
        <dbReference type="EMBL" id="SEJ45626.1"/>
    </source>
</evidence>
<evidence type="ECO:0000259" key="10">
    <source>
        <dbReference type="PROSITE" id="PS51105"/>
    </source>
</evidence>
<dbReference type="GO" id="GO:0008982">
    <property type="term" value="F:protein-N(PI)-phosphohistidine-sugar phosphotransferase activity"/>
    <property type="evidence" value="ECO:0007669"/>
    <property type="project" value="UniProtKB-UniRule"/>
</dbReference>
<dbReference type="Pfam" id="PF02378">
    <property type="entry name" value="PTS_EIIC"/>
    <property type="match status" value="1"/>
</dbReference>
<gene>
    <name evidence="11" type="ORF">SAMN05660742_10832</name>
</gene>
<comment type="subcellular location">
    <subcellularLocation>
        <location evidence="1">Cell membrane</location>
        <topology evidence="1">Multi-pass membrane protein</topology>
    </subcellularLocation>
</comment>
<evidence type="ECO:0000256" key="1">
    <source>
        <dbReference type="ARBA" id="ARBA00004651"/>
    </source>
</evidence>
<evidence type="ECO:0000256" key="5">
    <source>
        <dbReference type="ARBA" id="ARBA00022692"/>
    </source>
</evidence>
<dbReference type="AlphaFoldDB" id="A0A1H6YZ17"/>
<evidence type="ECO:0000256" key="3">
    <source>
        <dbReference type="ARBA" id="ARBA00022475"/>
    </source>
</evidence>
<dbReference type="InterPro" id="IPR004796">
    <property type="entry name" value="PTS_IIC_cello"/>
</dbReference>
<evidence type="ECO:0000256" key="7">
    <source>
        <dbReference type="ARBA" id="ARBA00023136"/>
    </source>
</evidence>
<dbReference type="EMBL" id="FNZK01000008">
    <property type="protein sequence ID" value="SEJ45626.1"/>
    <property type="molecule type" value="Genomic_DNA"/>
</dbReference>
<organism evidence="11 12">
    <name type="scientific">Propionispira arboris</name>
    <dbReference type="NCBI Taxonomy" id="84035"/>
    <lineage>
        <taxon>Bacteria</taxon>
        <taxon>Bacillati</taxon>
        <taxon>Bacillota</taxon>
        <taxon>Negativicutes</taxon>
        <taxon>Selenomonadales</taxon>
        <taxon>Selenomonadaceae</taxon>
        <taxon>Propionispira</taxon>
    </lineage>
</organism>
<dbReference type="InterPro" id="IPR051088">
    <property type="entry name" value="PTS_Sugar-EIIC/EIIB"/>
</dbReference>
<feature type="transmembrane region" description="Helical" evidence="9">
    <location>
        <begin position="104"/>
        <end position="122"/>
    </location>
</feature>
<feature type="transmembrane region" description="Helical" evidence="9">
    <location>
        <begin position="142"/>
        <end position="165"/>
    </location>
</feature>
<dbReference type="PROSITE" id="PS51105">
    <property type="entry name" value="PTS_EIIC_TYPE_3"/>
    <property type="match status" value="1"/>
</dbReference>
<dbReference type="GO" id="GO:0005886">
    <property type="term" value="C:plasma membrane"/>
    <property type="evidence" value="ECO:0007669"/>
    <property type="project" value="UniProtKB-SubCell"/>
</dbReference>
<protein>
    <recommendedName>
        <fullName evidence="8">Permease IIC component</fullName>
    </recommendedName>
</protein>
<feature type="transmembrane region" description="Helical" evidence="9">
    <location>
        <begin position="296"/>
        <end position="317"/>
    </location>
</feature>
<accession>A0A1H6YZ17</accession>
<feature type="transmembrane region" description="Helical" evidence="9">
    <location>
        <begin position="337"/>
        <end position="359"/>
    </location>
</feature>
<dbReference type="Proteomes" id="UP000199662">
    <property type="component" value="Unassembled WGS sequence"/>
</dbReference>
<feature type="transmembrane region" description="Helical" evidence="9">
    <location>
        <begin position="191"/>
        <end position="212"/>
    </location>
</feature>
<proteinExistence type="predicted"/>
<dbReference type="PIRSF" id="PIRSF006351">
    <property type="entry name" value="PTS_EIIC-Cellobiose"/>
    <property type="match status" value="1"/>
</dbReference>
<sequence length="441" mass="48092">MKDGFLERFSVFAQKIGAQIHLRSLRDSFATIMPLYILAGLATLLNNVFFTPDGFLASIFLASTIEKWRLWGNLITNGTLNISAVLVAVALAYHLSSNRRVKNLIAPIIVAVSCLIVLLPALDSVVVPGTKETLMVSNVILFSKIGTMGMFAGIFVGLFATELFLKLSKNKRLQINIGQGVPPAVGQSFNIMIPAFIVIGLFSFMSFILQAFLDTNCITLISTLIQEPLKTINTSLPGYILIYSFGNFFFTMGIHQAVINGPLLDPILLSNISENMIAYSQGAPIPNIINYSFQSVYGLTGGTGNTIGLLIAIFLFSKYKVYRDIGKLALAPGLFNINEPVIFGIPIVFNISLIIPFVLSPAICLIIAYFATAWGFISPCVVLIPWTTPPILSAFLATGGDWRAVVLQILLISGTALFYLPFLKMSERIVKAEMEGKELGK</sequence>